<dbReference type="OrthoDB" id="671439at2759"/>
<evidence type="ECO:0000256" key="1">
    <source>
        <dbReference type="ARBA" id="ARBA00009861"/>
    </source>
</evidence>
<evidence type="ECO:0000256" key="5">
    <source>
        <dbReference type="ARBA" id="ARBA00023315"/>
    </source>
</evidence>
<dbReference type="Gramene" id="CDP15032">
    <property type="protein sequence ID" value="CDP15032"/>
    <property type="gene ID" value="GSCOC_T00042568001"/>
</dbReference>
<protein>
    <submittedName>
        <fullName evidence="6">Uncharacterized protein</fullName>
    </submittedName>
</protein>
<evidence type="ECO:0000313" key="6">
    <source>
        <dbReference type="EMBL" id="CDP15032.1"/>
    </source>
</evidence>
<evidence type="ECO:0000256" key="2">
    <source>
        <dbReference type="ARBA" id="ARBA00011245"/>
    </source>
</evidence>
<dbReference type="AlphaFoldDB" id="A0A068V384"/>
<keyword evidence="4" id="KW-0808">Transferase</keyword>
<keyword evidence="7" id="KW-1185">Reference proteome</keyword>
<dbReference type="Pfam" id="PF02458">
    <property type="entry name" value="Transferase"/>
    <property type="match status" value="1"/>
</dbReference>
<comment type="subunit">
    <text evidence="2">Monomer.</text>
</comment>
<keyword evidence="5" id="KW-0012">Acyltransferase</keyword>
<dbReference type="STRING" id="49390.A0A068V384"/>
<dbReference type="InParanoid" id="A0A068V384"/>
<dbReference type="PhylomeDB" id="A0A068V384"/>
<dbReference type="EMBL" id="HG739178">
    <property type="protein sequence ID" value="CDP15032.1"/>
    <property type="molecule type" value="Genomic_DNA"/>
</dbReference>
<dbReference type="PANTHER" id="PTHR31623">
    <property type="entry name" value="F21J9.9"/>
    <property type="match status" value="1"/>
</dbReference>
<keyword evidence="3" id="KW-0017">Alkaloid metabolism</keyword>
<dbReference type="GO" id="GO:0009820">
    <property type="term" value="P:alkaloid metabolic process"/>
    <property type="evidence" value="ECO:0007669"/>
    <property type="project" value="UniProtKB-KW"/>
</dbReference>
<dbReference type="OMA" id="RISSWCK"/>
<gene>
    <name evidence="6" type="ORF">GSCOC_T00042568001</name>
</gene>
<name>A0A068V384_COFCA</name>
<evidence type="ECO:0000256" key="4">
    <source>
        <dbReference type="ARBA" id="ARBA00022679"/>
    </source>
</evidence>
<accession>A0A068V384</accession>
<dbReference type="PANTHER" id="PTHR31623:SF27">
    <property type="entry name" value="VINORINE SYNTHASE-LIKE"/>
    <property type="match status" value="1"/>
</dbReference>
<evidence type="ECO:0000313" key="7">
    <source>
        <dbReference type="Proteomes" id="UP000295252"/>
    </source>
</evidence>
<evidence type="ECO:0000256" key="3">
    <source>
        <dbReference type="ARBA" id="ARBA00022589"/>
    </source>
</evidence>
<dbReference type="Gene3D" id="3.30.559.10">
    <property type="entry name" value="Chloramphenicol acetyltransferase-like domain"/>
    <property type="match status" value="2"/>
</dbReference>
<sequence>MKINIVTTQLIKPSSPTPAERRDYKLSFIECQIPHFYIPLILYYSAQKTSNVKQSQIFKWLKTSLSETLTHFYPMAGRIKGQTLIDCNDQGILYAEAEVDGHLSDLLKNPEIQILDHLSPCKSSGRITDERELLAIQVNFFKCGGLAIGICHSHRIADGWSICSFIKAWAATAAKAWGLSNNMVLEPVFNSAPLFPLRKTPDFEPDPETPPLQTPVEKFVTKRFVFDAPVIELLKSKAMARWPGAKPTRVQVVSAYIWKSCMAANGVEENGTSVISHPVNLRKRMIPPLPDTSFGNIFQMAHAVTSGAAAKDWIGLVEKIREAFGKINQSYGQKLLGENGCEVAENNFNEVGRFLVRKDVHGVRFSSWCGFPIFEADFGWGNPIWVSSTSFSCKNHVFLFDSRSPGGIEAWIVMAEKEVAKFEQEVDLLTMN</sequence>
<organism evidence="6 7">
    <name type="scientific">Coffea canephora</name>
    <name type="common">Robusta coffee</name>
    <dbReference type="NCBI Taxonomy" id="49390"/>
    <lineage>
        <taxon>Eukaryota</taxon>
        <taxon>Viridiplantae</taxon>
        <taxon>Streptophyta</taxon>
        <taxon>Embryophyta</taxon>
        <taxon>Tracheophyta</taxon>
        <taxon>Spermatophyta</taxon>
        <taxon>Magnoliopsida</taxon>
        <taxon>eudicotyledons</taxon>
        <taxon>Gunneridae</taxon>
        <taxon>Pentapetalae</taxon>
        <taxon>asterids</taxon>
        <taxon>lamiids</taxon>
        <taxon>Gentianales</taxon>
        <taxon>Rubiaceae</taxon>
        <taxon>Ixoroideae</taxon>
        <taxon>Gardenieae complex</taxon>
        <taxon>Bertiereae - Coffeeae clade</taxon>
        <taxon>Coffeeae</taxon>
        <taxon>Coffea</taxon>
    </lineage>
</organism>
<dbReference type="InterPro" id="IPR023213">
    <property type="entry name" value="CAT-like_dom_sf"/>
</dbReference>
<proteinExistence type="inferred from homology"/>
<dbReference type="Proteomes" id="UP000295252">
    <property type="component" value="Chromosome VI"/>
</dbReference>
<reference evidence="7" key="1">
    <citation type="journal article" date="2014" name="Science">
        <title>The coffee genome provides insight into the convergent evolution of caffeine biosynthesis.</title>
        <authorList>
            <person name="Denoeud F."/>
            <person name="Carretero-Paulet L."/>
            <person name="Dereeper A."/>
            <person name="Droc G."/>
            <person name="Guyot R."/>
            <person name="Pietrella M."/>
            <person name="Zheng C."/>
            <person name="Alberti A."/>
            <person name="Anthony F."/>
            <person name="Aprea G."/>
            <person name="Aury J.M."/>
            <person name="Bento P."/>
            <person name="Bernard M."/>
            <person name="Bocs S."/>
            <person name="Campa C."/>
            <person name="Cenci A."/>
            <person name="Combes M.C."/>
            <person name="Crouzillat D."/>
            <person name="Da Silva C."/>
            <person name="Daddiego L."/>
            <person name="De Bellis F."/>
            <person name="Dussert S."/>
            <person name="Garsmeur O."/>
            <person name="Gayraud T."/>
            <person name="Guignon V."/>
            <person name="Jahn K."/>
            <person name="Jamilloux V."/>
            <person name="Joet T."/>
            <person name="Labadie K."/>
            <person name="Lan T."/>
            <person name="Leclercq J."/>
            <person name="Lepelley M."/>
            <person name="Leroy T."/>
            <person name="Li L.T."/>
            <person name="Librado P."/>
            <person name="Lopez L."/>
            <person name="Munoz A."/>
            <person name="Noel B."/>
            <person name="Pallavicini A."/>
            <person name="Perrotta G."/>
            <person name="Poncet V."/>
            <person name="Pot D."/>
            <person name="Priyono X."/>
            <person name="Rigoreau M."/>
            <person name="Rouard M."/>
            <person name="Rozas J."/>
            <person name="Tranchant-Dubreuil C."/>
            <person name="VanBuren R."/>
            <person name="Zhang Q."/>
            <person name="Andrade A.C."/>
            <person name="Argout X."/>
            <person name="Bertrand B."/>
            <person name="de Kochko A."/>
            <person name="Graziosi G."/>
            <person name="Henry R.J."/>
            <person name="Jayarama X."/>
            <person name="Ming R."/>
            <person name="Nagai C."/>
            <person name="Rounsley S."/>
            <person name="Sankoff D."/>
            <person name="Giuliano G."/>
            <person name="Albert V.A."/>
            <person name="Wincker P."/>
            <person name="Lashermes P."/>
        </authorList>
    </citation>
    <scope>NUCLEOTIDE SEQUENCE [LARGE SCALE GENOMIC DNA]</scope>
    <source>
        <strain evidence="7">cv. DH200-94</strain>
    </source>
</reference>
<comment type="similarity">
    <text evidence="1">Belongs to the plant acyltransferase family.</text>
</comment>
<dbReference type="GO" id="GO:0016746">
    <property type="term" value="F:acyltransferase activity"/>
    <property type="evidence" value="ECO:0007669"/>
    <property type="project" value="UniProtKB-KW"/>
</dbReference>